<gene>
    <name evidence="2" type="ORF">CYMTET_8211</name>
</gene>
<evidence type="ECO:0000313" key="3">
    <source>
        <dbReference type="Proteomes" id="UP001190700"/>
    </source>
</evidence>
<feature type="region of interest" description="Disordered" evidence="1">
    <location>
        <begin position="260"/>
        <end position="305"/>
    </location>
</feature>
<reference evidence="2 3" key="1">
    <citation type="journal article" date="2015" name="Genome Biol. Evol.">
        <title>Comparative Genomics of a Bacterivorous Green Alga Reveals Evolutionary Causalities and Consequences of Phago-Mixotrophic Mode of Nutrition.</title>
        <authorList>
            <person name="Burns J.A."/>
            <person name="Paasch A."/>
            <person name="Narechania A."/>
            <person name="Kim E."/>
        </authorList>
    </citation>
    <scope>NUCLEOTIDE SEQUENCE [LARGE SCALE GENOMIC DNA]</scope>
    <source>
        <strain evidence="2 3">PLY_AMNH</strain>
    </source>
</reference>
<comment type="caution">
    <text evidence="2">The sequence shown here is derived from an EMBL/GenBank/DDBJ whole genome shotgun (WGS) entry which is preliminary data.</text>
</comment>
<evidence type="ECO:0000256" key="1">
    <source>
        <dbReference type="SAM" id="MobiDB-lite"/>
    </source>
</evidence>
<sequence>MEHRWVPARGPARFNGLCKSVQLGGKEDAVKLANENFSETLRTLDQSLPSLEHVATSMWKWLIREGPAEFWRSSRRRPPVLGRRGLGTLFWTARIDGYIVLDGWDAFPWDRGVLPDTLERNVRSTVVRFASDVSAQLPRKGGAPAMVVALPWPGQPWHRKLEDLAPEVVFAPRRRDLFAPIRLGRLGVPQTPWLGRCDVPHSGPPVSSFLQGCRARAPPVALFRVGMQLEVYRRDDDARYPGTMAGVSGGTCHVVRRHVPDDGGDVEDGPAGGDLPDPISSGARGRAPVAGLGARRSTADSAGGTPGLRAHTALALSFKFSRHLLLNAEGRGWAQYSAGGSYTRTGRLGTPRADMLFRRLGTVVSDCAQVHRPNGGGR</sequence>
<accession>A0AAE0GTH8</accession>
<proteinExistence type="predicted"/>
<dbReference type="EMBL" id="LGRX02002491">
    <property type="protein sequence ID" value="KAK3284124.1"/>
    <property type="molecule type" value="Genomic_DNA"/>
</dbReference>
<dbReference type="AlphaFoldDB" id="A0AAE0GTH8"/>
<name>A0AAE0GTH8_9CHLO</name>
<evidence type="ECO:0000313" key="2">
    <source>
        <dbReference type="EMBL" id="KAK3284124.1"/>
    </source>
</evidence>
<dbReference type="Proteomes" id="UP001190700">
    <property type="component" value="Unassembled WGS sequence"/>
</dbReference>
<organism evidence="2 3">
    <name type="scientific">Cymbomonas tetramitiformis</name>
    <dbReference type="NCBI Taxonomy" id="36881"/>
    <lineage>
        <taxon>Eukaryota</taxon>
        <taxon>Viridiplantae</taxon>
        <taxon>Chlorophyta</taxon>
        <taxon>Pyramimonadophyceae</taxon>
        <taxon>Pyramimonadales</taxon>
        <taxon>Pyramimonadaceae</taxon>
        <taxon>Cymbomonas</taxon>
    </lineage>
</organism>
<protein>
    <submittedName>
        <fullName evidence="2">Uncharacterized protein</fullName>
    </submittedName>
</protein>
<keyword evidence="3" id="KW-1185">Reference proteome</keyword>